<accession>A0A381ZAY1</accession>
<evidence type="ECO:0000259" key="1">
    <source>
        <dbReference type="PROSITE" id="PS51724"/>
    </source>
</evidence>
<organism evidence="2">
    <name type="scientific">marine metagenome</name>
    <dbReference type="NCBI Taxonomy" id="408172"/>
    <lineage>
        <taxon>unclassified sequences</taxon>
        <taxon>metagenomes</taxon>
        <taxon>ecological metagenomes</taxon>
    </lineage>
</organism>
<dbReference type="Gene3D" id="3.30.70.1070">
    <property type="entry name" value="Sporulation related repeat"/>
    <property type="match status" value="1"/>
</dbReference>
<dbReference type="Pfam" id="PF05036">
    <property type="entry name" value="SPOR"/>
    <property type="match status" value="1"/>
</dbReference>
<reference evidence="2" key="1">
    <citation type="submission" date="2018-05" db="EMBL/GenBank/DDBJ databases">
        <authorList>
            <person name="Lanie J.A."/>
            <person name="Ng W.-L."/>
            <person name="Kazmierczak K.M."/>
            <person name="Andrzejewski T.M."/>
            <person name="Davidsen T.M."/>
            <person name="Wayne K.J."/>
            <person name="Tettelin H."/>
            <person name="Glass J.I."/>
            <person name="Rusch D."/>
            <person name="Podicherti R."/>
            <person name="Tsui H.-C.T."/>
            <person name="Winkler M.E."/>
        </authorList>
    </citation>
    <scope>NUCLEOTIDE SEQUENCE</scope>
</reference>
<dbReference type="InterPro" id="IPR007730">
    <property type="entry name" value="SPOR-like_dom"/>
</dbReference>
<dbReference type="SUPFAM" id="SSF110997">
    <property type="entry name" value="Sporulation related repeat"/>
    <property type="match status" value="1"/>
</dbReference>
<name>A0A381ZAY1_9ZZZZ</name>
<feature type="domain" description="SPOR" evidence="1">
    <location>
        <begin position="132"/>
        <end position="213"/>
    </location>
</feature>
<proteinExistence type="predicted"/>
<protein>
    <recommendedName>
        <fullName evidence="1">SPOR domain-containing protein</fullName>
    </recommendedName>
</protein>
<gene>
    <name evidence="2" type="ORF">METZ01_LOCUS138797</name>
</gene>
<dbReference type="EMBL" id="UINC01020473">
    <property type="protein sequence ID" value="SVA85943.1"/>
    <property type="molecule type" value="Genomic_DNA"/>
</dbReference>
<dbReference type="PROSITE" id="PS51724">
    <property type="entry name" value="SPOR"/>
    <property type="match status" value="1"/>
</dbReference>
<dbReference type="InterPro" id="IPR036680">
    <property type="entry name" value="SPOR-like_sf"/>
</dbReference>
<evidence type="ECO:0000313" key="2">
    <source>
        <dbReference type="EMBL" id="SVA85943.1"/>
    </source>
</evidence>
<sequence>MTITAKNPDDISSLRYKWFVSEKPEKSNLKMSGMTFSDDESTLSFIPDISGHYSFRVSVSWYGEVISIQSFPLEIGTIIQNSPETKTEAPPSTSWTEEDKSWLEDSIKKPEIKSVPKFKEIVEPELKSITPKINANYYTIQVAAKKDKKSAEKFMKEMQGNGFGAYIQESYKEDSKELWYRIRVGSFVSKDSAIIVADKIRDSMHVSSWIDYVRETKE</sequence>
<dbReference type="AlphaFoldDB" id="A0A381ZAY1"/>
<dbReference type="GO" id="GO:0042834">
    <property type="term" value="F:peptidoglycan binding"/>
    <property type="evidence" value="ECO:0007669"/>
    <property type="project" value="InterPro"/>
</dbReference>